<keyword evidence="4 7" id="KW-0732">Signal</keyword>
<comment type="caution">
    <text evidence="8">The sequence shown here is derived from an EMBL/GenBank/DDBJ whole genome shotgun (WGS) entry which is preliminary data.</text>
</comment>
<evidence type="ECO:0000256" key="5">
    <source>
        <dbReference type="ARBA" id="ARBA00049629"/>
    </source>
</evidence>
<dbReference type="InterPro" id="IPR006061">
    <property type="entry name" value="SBP_1_CS"/>
</dbReference>
<organism evidence="8 9">
    <name type="scientific">Veronia nyctiphanis</name>
    <dbReference type="NCBI Taxonomy" id="1278244"/>
    <lineage>
        <taxon>Bacteria</taxon>
        <taxon>Pseudomonadati</taxon>
        <taxon>Pseudomonadota</taxon>
        <taxon>Gammaproteobacteria</taxon>
        <taxon>Vibrionales</taxon>
        <taxon>Vibrionaceae</taxon>
        <taxon>Veronia</taxon>
    </lineage>
</organism>
<evidence type="ECO:0000256" key="6">
    <source>
        <dbReference type="ARBA" id="ARBA00049753"/>
    </source>
</evidence>
<comment type="similarity">
    <text evidence="2">Belongs to the bacterial solute-binding protein 1 family.</text>
</comment>
<dbReference type="SUPFAM" id="SSF53850">
    <property type="entry name" value="Periplasmic binding protein-like II"/>
    <property type="match status" value="1"/>
</dbReference>
<evidence type="ECO:0000256" key="3">
    <source>
        <dbReference type="ARBA" id="ARBA00022448"/>
    </source>
</evidence>
<dbReference type="InterPro" id="IPR050490">
    <property type="entry name" value="Bact_solute-bd_prot1"/>
</dbReference>
<accession>A0A4Q0YRB5</accession>
<feature type="signal peptide" evidence="7">
    <location>
        <begin position="1"/>
        <end position="23"/>
    </location>
</feature>
<dbReference type="PANTHER" id="PTHR43649:SF28">
    <property type="entry name" value="BINDING PROTEIN COMPONENT OF ABC SUGAR TRANSPORTER-RELATED"/>
    <property type="match status" value="1"/>
</dbReference>
<evidence type="ECO:0000256" key="2">
    <source>
        <dbReference type="ARBA" id="ARBA00008520"/>
    </source>
</evidence>
<dbReference type="OrthoDB" id="5897001at2"/>
<dbReference type="Proteomes" id="UP000290287">
    <property type="component" value="Unassembled WGS sequence"/>
</dbReference>
<keyword evidence="3" id="KW-0813">Transport</keyword>
<gene>
    <name evidence="8" type="ORF">CS022_07770</name>
</gene>
<comment type="function">
    <text evidence="5">Part of a binding-protein-dependent transport system for a sugar.</text>
</comment>
<evidence type="ECO:0000256" key="4">
    <source>
        <dbReference type="ARBA" id="ARBA00022729"/>
    </source>
</evidence>
<feature type="chain" id="PRO_5020302896" description="Probable sugar-binding periplasmic protein" evidence="7">
    <location>
        <begin position="24"/>
        <end position="424"/>
    </location>
</feature>
<dbReference type="EMBL" id="PEIB01000007">
    <property type="protein sequence ID" value="RXJ73642.1"/>
    <property type="molecule type" value="Genomic_DNA"/>
</dbReference>
<dbReference type="RefSeq" id="WP_129121806.1">
    <property type="nucleotide sequence ID" value="NZ_PEIB01000007.1"/>
</dbReference>
<protein>
    <recommendedName>
        <fullName evidence="6">Probable sugar-binding periplasmic protein</fullName>
    </recommendedName>
</protein>
<name>A0A4Q0YRB5_9GAMM</name>
<dbReference type="GO" id="GO:0042597">
    <property type="term" value="C:periplasmic space"/>
    <property type="evidence" value="ECO:0007669"/>
    <property type="project" value="UniProtKB-SubCell"/>
</dbReference>
<dbReference type="AlphaFoldDB" id="A0A4Q0YRB5"/>
<reference evidence="8 9" key="1">
    <citation type="submission" date="2017-10" db="EMBL/GenBank/DDBJ databases">
        <title>Nyctiphanis sp. nov., isolated from the stomach of the euphausiid Nyctiphanes simplex (Hansen, 1911) in the Gulf of California.</title>
        <authorList>
            <person name="Gomez-Gil B."/>
            <person name="Aguilar-Mendez M."/>
            <person name="Lopez-Cortes A."/>
            <person name="Gomez-Gutierrez J."/>
            <person name="Roque A."/>
            <person name="Lang E."/>
            <person name="Gonzalez-Castillo A."/>
        </authorList>
    </citation>
    <scope>NUCLEOTIDE SEQUENCE [LARGE SCALE GENOMIC DNA]</scope>
    <source>
        <strain evidence="8 9">CAIM 600</strain>
    </source>
</reference>
<dbReference type="GO" id="GO:0055085">
    <property type="term" value="P:transmembrane transport"/>
    <property type="evidence" value="ECO:0007669"/>
    <property type="project" value="InterPro"/>
</dbReference>
<dbReference type="Pfam" id="PF01547">
    <property type="entry name" value="SBP_bac_1"/>
    <property type="match status" value="1"/>
</dbReference>
<evidence type="ECO:0000256" key="1">
    <source>
        <dbReference type="ARBA" id="ARBA00004418"/>
    </source>
</evidence>
<keyword evidence="9" id="KW-1185">Reference proteome</keyword>
<evidence type="ECO:0000313" key="9">
    <source>
        <dbReference type="Proteomes" id="UP000290287"/>
    </source>
</evidence>
<proteinExistence type="inferred from homology"/>
<comment type="subcellular location">
    <subcellularLocation>
        <location evidence="1">Periplasm</location>
    </subcellularLocation>
</comment>
<dbReference type="Gene3D" id="3.40.190.10">
    <property type="entry name" value="Periplasmic binding protein-like II"/>
    <property type="match status" value="2"/>
</dbReference>
<dbReference type="PROSITE" id="PS01037">
    <property type="entry name" value="SBP_BACTERIAL_1"/>
    <property type="match status" value="1"/>
</dbReference>
<dbReference type="InterPro" id="IPR006059">
    <property type="entry name" value="SBP"/>
</dbReference>
<evidence type="ECO:0000256" key="7">
    <source>
        <dbReference type="SAM" id="SignalP"/>
    </source>
</evidence>
<dbReference type="PANTHER" id="PTHR43649">
    <property type="entry name" value="ARABINOSE-BINDING PROTEIN-RELATED"/>
    <property type="match status" value="1"/>
</dbReference>
<evidence type="ECO:0000313" key="8">
    <source>
        <dbReference type="EMBL" id="RXJ73642.1"/>
    </source>
</evidence>
<sequence length="424" mass="48036">MKKYLSLSLLGSVLLNIAAPVMAQTTITVDSWRKDDAIWEQKIIPAFNKHHPEITVVYRSSDDSAQFDSELKSRFENGKAGDLIACRPFDGSLPLFEAGYLKEITEMNGIENFPSFAQAPWQTDSGAQTFCLPMASVIHGFMYNKDIFKKLGVTRPETNDEFFNVLERAKQEGYVPLAMGTKDKWEAATMGFQNIGPNFWKGEDGRFALIEGKERIDSEAYLNTFHHLKRWSKYLGNRYSSRTYADAISLFAEGKAAVYPAGSWDILTFKDKINLGVFKPPVEKRGDACYFSDHTDLGMGLNAKSKNAEAAQIFLEWMTTAEFANILTNEMSGFFSLSNHFFDVSDPIAQEMMSWRDECDSTIRSTAQHLSRMERDIWQTSIGVINKTMSPEMAVSKLYRGVSRWYLPQKNAKKKLTAEECEAL</sequence>